<feature type="domain" description="AsmA" evidence="1">
    <location>
        <begin position="4"/>
        <end position="277"/>
    </location>
</feature>
<keyword evidence="3" id="KW-1185">Reference proteome</keyword>
<dbReference type="EMBL" id="JBEQCT010000001">
    <property type="protein sequence ID" value="MFM2484100.1"/>
    <property type="molecule type" value="Genomic_DNA"/>
</dbReference>
<dbReference type="InterPro" id="IPR052894">
    <property type="entry name" value="AsmA-related"/>
</dbReference>
<dbReference type="InterPro" id="IPR007844">
    <property type="entry name" value="AsmA"/>
</dbReference>
<name>A0ABW9G358_9GAMM</name>
<gene>
    <name evidence="2" type="ORF">ABUE30_03310</name>
</gene>
<dbReference type="PANTHER" id="PTHR30441:SF4">
    <property type="entry name" value="PROTEIN ASMA"/>
    <property type="match status" value="1"/>
</dbReference>
<dbReference type="Proteomes" id="UP001629953">
    <property type="component" value="Unassembled WGS sequence"/>
</dbReference>
<reference evidence="2 3" key="1">
    <citation type="journal article" date="2013" name="Int. J. Syst. Evol. Microbiol.">
        <title>Celerinatantimonas yamalensis sp. nov., a cold-adapted diazotrophic bacterium from a cold permafrost brine.</title>
        <authorList>
            <person name="Shcherbakova V."/>
            <person name="Chuvilskaya N."/>
            <person name="Rivkina E."/>
            <person name="Demidov N."/>
            <person name="Uchaeva V."/>
            <person name="Suetin S."/>
            <person name="Suzina N."/>
            <person name="Gilichinsky D."/>
        </authorList>
    </citation>
    <scope>NUCLEOTIDE SEQUENCE [LARGE SCALE GENOMIC DNA]</scope>
    <source>
        <strain evidence="2 3">C7</strain>
    </source>
</reference>
<comment type="caution">
    <text evidence="2">The sequence shown here is derived from an EMBL/GenBank/DDBJ whole genome shotgun (WGS) entry which is preliminary data.</text>
</comment>
<evidence type="ECO:0000313" key="2">
    <source>
        <dbReference type="EMBL" id="MFM2484100.1"/>
    </source>
</evidence>
<dbReference type="RefSeq" id="WP_408622239.1">
    <property type="nucleotide sequence ID" value="NZ_JBEQCT010000001.1"/>
</dbReference>
<accession>A0ABW9G358</accession>
<evidence type="ECO:0000259" key="1">
    <source>
        <dbReference type="Pfam" id="PF05170"/>
    </source>
</evidence>
<organism evidence="2 3">
    <name type="scientific">Celerinatantimonas yamalensis</name>
    <dbReference type="NCBI Taxonomy" id="559956"/>
    <lineage>
        <taxon>Bacteria</taxon>
        <taxon>Pseudomonadati</taxon>
        <taxon>Pseudomonadota</taxon>
        <taxon>Gammaproteobacteria</taxon>
        <taxon>Celerinatantimonadaceae</taxon>
        <taxon>Celerinatantimonas</taxon>
    </lineage>
</organism>
<evidence type="ECO:0000313" key="3">
    <source>
        <dbReference type="Proteomes" id="UP001629953"/>
    </source>
</evidence>
<dbReference type="Pfam" id="PF05170">
    <property type="entry name" value="AsmA"/>
    <property type="match status" value="1"/>
</dbReference>
<proteinExistence type="predicted"/>
<dbReference type="PANTHER" id="PTHR30441">
    <property type="entry name" value="DUF748 DOMAIN-CONTAINING PROTEIN"/>
    <property type="match status" value="1"/>
</dbReference>
<sequence length="528" mass="58056">MKKLIVILVVVIALACAGLLTFILQVKPSELKQVLSAEVQAKTGRQFTIDGPMKWHFWPKLGLSAQNLSLRDDPDFRQGNLVTIGQMDVAVSPWGLLARHLELGKIELSDVTFHWVRLKDGYTNVQSLLADIRRASGGFHTLPLRSSWSITAQGLEVKKASLNIDDNRTNRHVQIAPLDLSIGKLTTEQTRPIQATYQFNDGKLNFFSQLQGAIRITDNWHQWSINDFTQTYQFHGAAAEQGLKQATIIGSVNYNSSSKHLSLRPLAISVNQQASIDGELNVDWSKRPIAVNFNATASQLTLPAAKLLLNRLGSYHDPLYLDVKADGQIKADDLQIGQLHLANLLSQVNFDQGMLTFKQATADFYDGNLTANMGINLVATHPVFNMSADIAGVTSQSMLKSTCQQSPIQGTVRISAQLEGQTPLTELTQMKGRIQVAMQNAMLVGIDLVHFKAEGHSELSQLSGRAQFDGNQLLFDSLQLSLNDGTHLTGKGTWDPSGALSFSLNQANKTYQIDVTGSCVKPRFTITP</sequence>
<protein>
    <submittedName>
        <fullName evidence="2">AsmA family protein</fullName>
    </submittedName>
</protein>
<dbReference type="PROSITE" id="PS51257">
    <property type="entry name" value="PROKAR_LIPOPROTEIN"/>
    <property type="match status" value="1"/>
</dbReference>